<proteinExistence type="inferred from homology"/>
<sequence>MSLEVHVNTRAYFAPDPEYDEISCVFWCLQSDDDGHASNLADDGKRTGIIVLSPDGTLAARMRKQCTVDELDDENEELEVINRLIDIVRSYDPDVLTGYEVHNSSWGYLIERARLKYEFNLCDELSRMKSKSHGRFGKDADRWGFENTSTVRVTGRHMINIWRAMRSELNLLQYTMENVVYHLLHRRVHHYNYTVLSRYYRSSRPRHLARVLDYFIQRVHLDLEIIDANELIPRTSEQARLLGVDFFSVFSRGSQFKVESLMFRIAKPENFVLVSPSRLQVGRQNALECLPLVMEPQSRFYNSPLLVLDFQSLYPSVMIAYNYCYSTCLGRITSWRGTNKMGFKDFKREQGLLELVKDKLNISPNGMMFVKPEMRKSLLAKMLGEILETRVMVKSGMKVDKEDRTLQQLLNNRQLALKLIANVTYGYTSASFSGRMPCSEIADSIVQTGRETLEKAIALIHSVKQWGAEVVYGDTDSLFVYLNGRTRADAFVIGNEIAEAVTDMNPRPVKLKFEKVYHPCVLIAKKRYVGFKYEHPDQTEPEWDAKGIETVRRDGTPAEQKIEETALKMLFRTADLSQIKAYFQAQCRKIMTGKFSVQDFCFAKEVKLGTYSDKGPAPPGALISTKRMLRDPRLEPQYGERVPYVVIAGAPREPLYSRCVEPERLLYDENAELDAEYYISKNIIPPLERIFNLVGANVRAWFDEMPKYQKLRSVGGGGIERNNGNDTDKSESQQGFFGAGAAPAAAADKARKTMESYMQSSSCVVCRTKLPPPNSRAILGSDPPLPLCVHCSVNAARTILTLRRRLNNAERKKREMDRVCRSCANLASDEKVECDSRDCTVFYLRVKADTKLAVERGRLGWVIDEVEEREVKQDDEGLEW</sequence>
<evidence type="ECO:0000256" key="12">
    <source>
        <dbReference type="ARBA" id="ARBA00049244"/>
    </source>
</evidence>
<dbReference type="PANTHER" id="PTHR45812:SF1">
    <property type="entry name" value="DNA POLYMERASE ZETA CATALYTIC SUBUNIT"/>
    <property type="match status" value="1"/>
</dbReference>
<evidence type="ECO:0000259" key="15">
    <source>
        <dbReference type="Pfam" id="PF00136"/>
    </source>
</evidence>
<keyword evidence="11" id="KW-0234">DNA repair</keyword>
<evidence type="ECO:0000256" key="8">
    <source>
        <dbReference type="ARBA" id="ARBA00022932"/>
    </source>
</evidence>
<comment type="catalytic activity">
    <reaction evidence="12 13">
        <text>DNA(n) + a 2'-deoxyribonucleoside 5'-triphosphate = DNA(n+1) + diphosphate</text>
        <dbReference type="Rhea" id="RHEA:22508"/>
        <dbReference type="Rhea" id="RHEA-COMP:17339"/>
        <dbReference type="Rhea" id="RHEA-COMP:17340"/>
        <dbReference type="ChEBI" id="CHEBI:33019"/>
        <dbReference type="ChEBI" id="CHEBI:61560"/>
        <dbReference type="ChEBI" id="CHEBI:173112"/>
        <dbReference type="EC" id="2.7.7.7"/>
    </reaction>
</comment>
<dbReference type="CDD" id="cd05778">
    <property type="entry name" value="DNA_polB_zeta_exo"/>
    <property type="match status" value="1"/>
</dbReference>
<dbReference type="InterPro" id="IPR017964">
    <property type="entry name" value="DNA-dir_DNA_pol_B_CS"/>
</dbReference>
<evidence type="ECO:0000259" key="17">
    <source>
        <dbReference type="Pfam" id="PF14260"/>
    </source>
</evidence>
<evidence type="ECO:0000256" key="11">
    <source>
        <dbReference type="ARBA" id="ARBA00023204"/>
    </source>
</evidence>
<feature type="domain" description="DNA-directed DNA polymerase family B multifunctional" evidence="15">
    <location>
        <begin position="246"/>
        <end position="692"/>
    </location>
</feature>
<dbReference type="InterPro" id="IPR006172">
    <property type="entry name" value="DNA-dir_DNA_pol_B"/>
</dbReference>
<dbReference type="InterPro" id="IPR006134">
    <property type="entry name" value="DNA-dir_DNA_pol_B_multi_dom"/>
</dbReference>
<keyword evidence="13" id="KW-0238">DNA-binding</keyword>
<keyword evidence="14" id="KW-0175">Coiled coil</keyword>
<evidence type="ECO:0000256" key="7">
    <source>
        <dbReference type="ARBA" id="ARBA00022833"/>
    </source>
</evidence>
<dbReference type="Proteomes" id="UP001562354">
    <property type="component" value="Unassembled WGS sequence"/>
</dbReference>
<dbReference type="RefSeq" id="XP_069197701.1">
    <property type="nucleotide sequence ID" value="XM_069345500.1"/>
</dbReference>
<dbReference type="InterPro" id="IPR006133">
    <property type="entry name" value="DNA-dir_DNA_pol_B_exonuc"/>
</dbReference>
<dbReference type="Gene3D" id="1.10.132.60">
    <property type="entry name" value="DNA polymerase family B, C-terminal domain"/>
    <property type="match status" value="1"/>
</dbReference>
<evidence type="ECO:0000313" key="19">
    <source>
        <dbReference type="Proteomes" id="UP001562354"/>
    </source>
</evidence>
<dbReference type="InterPro" id="IPR036397">
    <property type="entry name" value="RNaseH_sf"/>
</dbReference>
<accession>A0ABR3P5H2</accession>
<dbReference type="EC" id="2.7.7.7" evidence="13"/>
<comment type="caution">
    <text evidence="18">The sequence shown here is derived from an EMBL/GenBank/DDBJ whole genome shotgun (WGS) entry which is preliminary data.</text>
</comment>
<dbReference type="InterPro" id="IPR023211">
    <property type="entry name" value="DNA_pol_palm_dom_sf"/>
</dbReference>
<comment type="similarity">
    <text evidence="2 13">Belongs to the DNA polymerase type-B family.</text>
</comment>
<keyword evidence="19" id="KW-1185">Reference proteome</keyword>
<keyword evidence="6" id="KW-0227">DNA damage</keyword>
<evidence type="ECO:0000256" key="1">
    <source>
        <dbReference type="ARBA" id="ARBA00001966"/>
    </source>
</evidence>
<dbReference type="Gene3D" id="3.30.420.10">
    <property type="entry name" value="Ribonuclease H-like superfamily/Ribonuclease H"/>
    <property type="match status" value="1"/>
</dbReference>
<name>A0ABR3P5H2_9PEZI</name>
<keyword evidence="3 13" id="KW-0808">Transferase</keyword>
<dbReference type="SUPFAM" id="SSF56672">
    <property type="entry name" value="DNA/RNA polymerases"/>
    <property type="match status" value="1"/>
</dbReference>
<evidence type="ECO:0000259" key="16">
    <source>
        <dbReference type="Pfam" id="PF03104"/>
    </source>
</evidence>
<dbReference type="PRINTS" id="PR00106">
    <property type="entry name" value="DNAPOLB"/>
</dbReference>
<keyword evidence="7 13" id="KW-0862">Zinc</keyword>
<dbReference type="CDD" id="cd05534">
    <property type="entry name" value="POLBc_zeta"/>
    <property type="match status" value="1"/>
</dbReference>
<dbReference type="Gene3D" id="3.90.1600.10">
    <property type="entry name" value="Palm domain of DNA polymerase"/>
    <property type="match status" value="1"/>
</dbReference>
<evidence type="ECO:0000256" key="5">
    <source>
        <dbReference type="ARBA" id="ARBA00022723"/>
    </source>
</evidence>
<evidence type="ECO:0000256" key="6">
    <source>
        <dbReference type="ARBA" id="ARBA00022763"/>
    </source>
</evidence>
<evidence type="ECO:0000313" key="18">
    <source>
        <dbReference type="EMBL" id="KAL1301425.1"/>
    </source>
</evidence>
<feature type="domain" description="C4-type zinc-finger of DNA polymerase delta" evidence="17">
    <location>
        <begin position="763"/>
        <end position="845"/>
    </location>
</feature>
<keyword evidence="5 13" id="KW-0479">Metal-binding</keyword>
<comment type="subcellular location">
    <subcellularLocation>
        <location evidence="13">Nucleus</location>
    </subcellularLocation>
</comment>
<dbReference type="SUPFAM" id="SSF53098">
    <property type="entry name" value="Ribonuclease H-like"/>
    <property type="match status" value="1"/>
</dbReference>
<dbReference type="InterPro" id="IPR030559">
    <property type="entry name" value="PolZ_Rev3"/>
</dbReference>
<protein>
    <recommendedName>
        <fullName evidence="13">DNA polymerase</fullName>
        <ecNumber evidence="13">2.7.7.7</ecNumber>
    </recommendedName>
</protein>
<keyword evidence="8 13" id="KW-0239">DNA-directed DNA polymerase</keyword>
<dbReference type="InterPro" id="IPR012337">
    <property type="entry name" value="RNaseH-like_sf"/>
</dbReference>
<dbReference type="EMBL" id="JBFMKM010000013">
    <property type="protein sequence ID" value="KAL1301425.1"/>
    <property type="molecule type" value="Genomic_DNA"/>
</dbReference>
<dbReference type="PANTHER" id="PTHR45812">
    <property type="entry name" value="DNA POLYMERASE ZETA CATALYTIC SUBUNIT"/>
    <property type="match status" value="1"/>
</dbReference>
<evidence type="ECO:0000256" key="10">
    <source>
        <dbReference type="ARBA" id="ARBA00023014"/>
    </source>
</evidence>
<keyword evidence="9 13" id="KW-0408">Iron</keyword>
<feature type="domain" description="DNA-directed DNA polymerase family B exonuclease" evidence="16">
    <location>
        <begin position="60"/>
        <end position="179"/>
    </location>
</feature>
<dbReference type="Pfam" id="PF14260">
    <property type="entry name" value="zf-C4pol"/>
    <property type="match status" value="1"/>
</dbReference>
<dbReference type="InterPro" id="IPR025687">
    <property type="entry name" value="Znf-C4pol"/>
</dbReference>
<dbReference type="Gene3D" id="1.10.287.690">
    <property type="entry name" value="Helix hairpin bin"/>
    <property type="match status" value="1"/>
</dbReference>
<dbReference type="GeneID" id="95979379"/>
<gene>
    <name evidence="18" type="ORF">AAFC00_005680</name>
</gene>
<keyword evidence="4 13" id="KW-0548">Nucleotidyltransferase</keyword>
<dbReference type="PROSITE" id="PS00116">
    <property type="entry name" value="DNA_POLYMERASE_B"/>
    <property type="match status" value="1"/>
</dbReference>
<keyword evidence="13" id="KW-0004">4Fe-4S</keyword>
<evidence type="ECO:0000256" key="3">
    <source>
        <dbReference type="ARBA" id="ARBA00022679"/>
    </source>
</evidence>
<dbReference type="Pfam" id="PF00136">
    <property type="entry name" value="DNA_pol_B"/>
    <property type="match status" value="1"/>
</dbReference>
<reference evidence="18 19" key="1">
    <citation type="submission" date="2024-07" db="EMBL/GenBank/DDBJ databases">
        <title>Draft sequence of the Neodothiora populina.</title>
        <authorList>
            <person name="Drown D.D."/>
            <person name="Schuette U.S."/>
            <person name="Buechlein A.B."/>
            <person name="Rusch D.R."/>
            <person name="Winton L.W."/>
            <person name="Adams G.A."/>
        </authorList>
    </citation>
    <scope>NUCLEOTIDE SEQUENCE [LARGE SCALE GENOMIC DNA]</scope>
    <source>
        <strain evidence="18 19">CPC 39397</strain>
    </source>
</reference>
<dbReference type="InterPro" id="IPR043502">
    <property type="entry name" value="DNA/RNA_pol_sf"/>
</dbReference>
<feature type="coiled-coil region" evidence="14">
    <location>
        <begin position="792"/>
        <end position="819"/>
    </location>
</feature>
<organism evidence="18 19">
    <name type="scientific">Neodothiora populina</name>
    <dbReference type="NCBI Taxonomy" id="2781224"/>
    <lineage>
        <taxon>Eukaryota</taxon>
        <taxon>Fungi</taxon>
        <taxon>Dikarya</taxon>
        <taxon>Ascomycota</taxon>
        <taxon>Pezizomycotina</taxon>
        <taxon>Dothideomycetes</taxon>
        <taxon>Dothideomycetidae</taxon>
        <taxon>Dothideales</taxon>
        <taxon>Dothioraceae</taxon>
        <taxon>Neodothiora</taxon>
    </lineage>
</organism>
<dbReference type="SMART" id="SM00486">
    <property type="entry name" value="POLBc"/>
    <property type="match status" value="1"/>
</dbReference>
<keyword evidence="13" id="KW-0539">Nucleus</keyword>
<evidence type="ECO:0000256" key="13">
    <source>
        <dbReference type="RuleBase" id="RU000442"/>
    </source>
</evidence>
<comment type="cofactor">
    <cofactor evidence="1 13">
        <name>[4Fe-4S] cluster</name>
        <dbReference type="ChEBI" id="CHEBI:49883"/>
    </cofactor>
</comment>
<dbReference type="Pfam" id="PF03104">
    <property type="entry name" value="DNA_pol_B_exo1"/>
    <property type="match status" value="1"/>
</dbReference>
<dbReference type="InterPro" id="IPR042087">
    <property type="entry name" value="DNA_pol_B_thumb"/>
</dbReference>
<evidence type="ECO:0000256" key="4">
    <source>
        <dbReference type="ARBA" id="ARBA00022695"/>
    </source>
</evidence>
<evidence type="ECO:0000256" key="2">
    <source>
        <dbReference type="ARBA" id="ARBA00005755"/>
    </source>
</evidence>
<keyword evidence="10 13" id="KW-0411">Iron-sulfur</keyword>
<keyword evidence="13" id="KW-0235">DNA replication</keyword>
<keyword evidence="13" id="KW-0863">Zinc-finger</keyword>
<evidence type="ECO:0000256" key="14">
    <source>
        <dbReference type="SAM" id="Coils"/>
    </source>
</evidence>
<evidence type="ECO:0000256" key="9">
    <source>
        <dbReference type="ARBA" id="ARBA00023004"/>
    </source>
</evidence>